<evidence type="ECO:0000256" key="2">
    <source>
        <dbReference type="ARBA" id="ARBA00022692"/>
    </source>
</evidence>
<keyword evidence="7" id="KW-1185">Reference proteome</keyword>
<dbReference type="InterPro" id="IPR000109">
    <property type="entry name" value="POT_fam"/>
</dbReference>
<feature type="transmembrane region" description="Helical" evidence="5">
    <location>
        <begin position="181"/>
        <end position="204"/>
    </location>
</feature>
<evidence type="ECO:0000313" key="6">
    <source>
        <dbReference type="EMBL" id="KAK8502322.1"/>
    </source>
</evidence>
<feature type="transmembrane region" description="Helical" evidence="5">
    <location>
        <begin position="216"/>
        <end position="235"/>
    </location>
</feature>
<sequence>MELVESKMNWKGETAVKNVHGGFRAASFILVAFAFENVANIHLTVNLVTYFNGVLHMESSDAANALTSFMGTGYILPIIFAVFADTYIGRFRTILVSGFIEFLGMALLMVQAHYSSLRPPPCNVFDPTSRCEKLNGGNTVFLYVSLYLVAAGMAGIKAGVPSHGADQFDGKDYQEAKQMSSFFNGLLFVVCIGGAISLALFVWLDVHKGWDVGFGASTIAMFLALIVAVLGWPLYRIHVAQGTSAIVEIVQVFVAAFRNRNLQLPQNPLELYEIEKDKEAGLEDDFLPHRDVFSFLDKAAIQTEPQTPNPWKLCRVPVEAQRAYALPSSEVPLDPSCHLTSMETPEAVVKKDVYSVWALPPEDVTARAKKLMEGLRSEFGGPQFEPHVTVVGAISLTPDDALAKFRSACDGLKAYNATVDRVATGSFFYQCVFLLLHPTSQVLETSVHCSGHFGYQSSSPYMPHLSLLYADISEEDKKKALEKANMLDESIGGLSFQISRLALYKTDTEDKTLKSWEKVAECNLSPN</sequence>
<comment type="caution">
    <text evidence="6">The sequence shown here is derived from an EMBL/GenBank/DDBJ whole genome shotgun (WGS) entry which is preliminary data.</text>
</comment>
<evidence type="ECO:0000256" key="3">
    <source>
        <dbReference type="ARBA" id="ARBA00022989"/>
    </source>
</evidence>
<dbReference type="PANTHER" id="PTHR28141:SF1">
    <property type="entry name" value="2',3'-CYCLIC-NUCLEOTIDE 3'-PHOSPHODIESTERASE"/>
    <property type="match status" value="1"/>
</dbReference>
<feature type="transmembrane region" description="Helical" evidence="5">
    <location>
        <begin position="140"/>
        <end position="160"/>
    </location>
</feature>
<accession>A0ABR2B602</accession>
<dbReference type="PANTHER" id="PTHR28141">
    <property type="entry name" value="2',3'-CYCLIC-NUCLEOTIDE 3'-PHOSPHODIESTERASE"/>
    <property type="match status" value="1"/>
</dbReference>
<keyword evidence="2 5" id="KW-0812">Transmembrane</keyword>
<dbReference type="InterPro" id="IPR012386">
    <property type="entry name" value="Cyclic-nucl_3Pdiesterase"/>
</dbReference>
<dbReference type="Gene3D" id="1.20.1250.20">
    <property type="entry name" value="MFS general substrate transporter like domains"/>
    <property type="match status" value="1"/>
</dbReference>
<dbReference type="Pfam" id="PF07823">
    <property type="entry name" value="CPDase"/>
    <property type="match status" value="1"/>
</dbReference>
<gene>
    <name evidence="6" type="ORF">V6N12_002038</name>
</gene>
<evidence type="ECO:0000256" key="4">
    <source>
        <dbReference type="ARBA" id="ARBA00023136"/>
    </source>
</evidence>
<comment type="subcellular location">
    <subcellularLocation>
        <location evidence="1">Membrane</location>
        <topology evidence="1">Multi-pass membrane protein</topology>
    </subcellularLocation>
</comment>
<dbReference type="InterPro" id="IPR036259">
    <property type="entry name" value="MFS_trans_sf"/>
</dbReference>
<protein>
    <submittedName>
        <fullName evidence="6">Uncharacterized protein</fullName>
    </submittedName>
</protein>
<dbReference type="Proteomes" id="UP001472677">
    <property type="component" value="Unassembled WGS sequence"/>
</dbReference>
<dbReference type="SUPFAM" id="SSF55144">
    <property type="entry name" value="LigT-like"/>
    <property type="match status" value="1"/>
</dbReference>
<evidence type="ECO:0000256" key="1">
    <source>
        <dbReference type="ARBA" id="ARBA00004141"/>
    </source>
</evidence>
<proteinExistence type="predicted"/>
<name>A0ABR2B602_9ROSI</name>
<feature type="transmembrane region" description="Helical" evidence="5">
    <location>
        <begin position="95"/>
        <end position="114"/>
    </location>
</feature>
<dbReference type="Pfam" id="PF00854">
    <property type="entry name" value="PTR2"/>
    <property type="match status" value="1"/>
</dbReference>
<reference evidence="6 7" key="1">
    <citation type="journal article" date="2024" name="G3 (Bethesda)">
        <title>Genome assembly of Hibiscus sabdariffa L. provides insights into metabolisms of medicinal natural products.</title>
        <authorList>
            <person name="Kim T."/>
        </authorList>
    </citation>
    <scope>NUCLEOTIDE SEQUENCE [LARGE SCALE GENOMIC DNA]</scope>
    <source>
        <strain evidence="6">TK-2024</strain>
        <tissue evidence="6">Old leaves</tissue>
    </source>
</reference>
<dbReference type="InterPro" id="IPR009097">
    <property type="entry name" value="Cyclic_Pdiesterase"/>
</dbReference>
<keyword evidence="3 5" id="KW-1133">Transmembrane helix</keyword>
<dbReference type="EMBL" id="JBBPBM010000172">
    <property type="protein sequence ID" value="KAK8502322.1"/>
    <property type="molecule type" value="Genomic_DNA"/>
</dbReference>
<organism evidence="6 7">
    <name type="scientific">Hibiscus sabdariffa</name>
    <name type="common">roselle</name>
    <dbReference type="NCBI Taxonomy" id="183260"/>
    <lineage>
        <taxon>Eukaryota</taxon>
        <taxon>Viridiplantae</taxon>
        <taxon>Streptophyta</taxon>
        <taxon>Embryophyta</taxon>
        <taxon>Tracheophyta</taxon>
        <taxon>Spermatophyta</taxon>
        <taxon>Magnoliopsida</taxon>
        <taxon>eudicotyledons</taxon>
        <taxon>Gunneridae</taxon>
        <taxon>Pentapetalae</taxon>
        <taxon>rosids</taxon>
        <taxon>malvids</taxon>
        <taxon>Malvales</taxon>
        <taxon>Malvaceae</taxon>
        <taxon>Malvoideae</taxon>
        <taxon>Hibiscus</taxon>
    </lineage>
</organism>
<feature type="transmembrane region" description="Helical" evidence="5">
    <location>
        <begin position="21"/>
        <end position="43"/>
    </location>
</feature>
<evidence type="ECO:0000313" key="7">
    <source>
        <dbReference type="Proteomes" id="UP001472677"/>
    </source>
</evidence>
<dbReference type="SUPFAM" id="SSF103473">
    <property type="entry name" value="MFS general substrate transporter"/>
    <property type="match status" value="1"/>
</dbReference>
<feature type="transmembrane region" description="Helical" evidence="5">
    <location>
        <begin position="63"/>
        <end position="83"/>
    </location>
</feature>
<dbReference type="Gene3D" id="3.90.1140.10">
    <property type="entry name" value="Cyclic phosphodiesterase"/>
    <property type="match status" value="1"/>
</dbReference>
<keyword evidence="4 5" id="KW-0472">Membrane</keyword>
<evidence type="ECO:0000256" key="5">
    <source>
        <dbReference type="SAM" id="Phobius"/>
    </source>
</evidence>